<dbReference type="Gene3D" id="3.30.710.10">
    <property type="entry name" value="Potassium Channel Kv1.1, Chain A"/>
    <property type="match status" value="1"/>
</dbReference>
<protein>
    <recommendedName>
        <fullName evidence="6">BTB domain-containing protein</fullName>
    </recommendedName>
</protein>
<dbReference type="Gene3D" id="1.25.40.420">
    <property type="match status" value="1"/>
</dbReference>
<dbReference type="PROSITE" id="PS50144">
    <property type="entry name" value="MATH"/>
    <property type="match status" value="1"/>
</dbReference>
<dbReference type="InterPro" id="IPR000210">
    <property type="entry name" value="BTB/POZ_dom"/>
</dbReference>
<dbReference type="AlphaFoldDB" id="A0A9P1IAT5"/>
<sequence length="397" mass="44862">MDGILTPLRIPADSWSTTEVRSITHTHLWTIKGFSQCECRYLETTAKIKDISATPQPNLPSSSGGLPDLPVITFRIRLHPQGNKESNKDFTFFQCFSNQNSTTSNTPSYKAKFKFTVFNSRAEETPTTVYSGTQQLHGYFEYIRRDVLISHVQPSDELQLSLNITVTFDTITKVVHNMKPAGTQPPKPVEVTRDLENLLRSGKHTDFTLVIDDQEMKTHRTILAARSPVFAAMLEPHTEESQTGRVILRDIDYDVMYDLLYYMYTGKCPTMQPNTLEILAAADRFQLPGLKDMADVSLRNSLTVDSVCRHLVYADMYTALELRKEAIKFIVYNANAVTQTDGFRLMSKDHPALMTEIFQSLANDRQIGPSQTTTITTKVTDTSESNPPVKRARMSDV</sequence>
<dbReference type="InterPro" id="IPR002083">
    <property type="entry name" value="MATH/TRAF_dom"/>
</dbReference>
<evidence type="ECO:0000259" key="2">
    <source>
        <dbReference type="PROSITE" id="PS50097"/>
    </source>
</evidence>
<proteinExistence type="predicted"/>
<accession>A0A9P1IAT5</accession>
<evidence type="ECO:0000259" key="3">
    <source>
        <dbReference type="PROSITE" id="PS50144"/>
    </source>
</evidence>
<dbReference type="CDD" id="cd00121">
    <property type="entry name" value="MATH"/>
    <property type="match status" value="1"/>
</dbReference>
<dbReference type="FunFam" id="2.60.210.10:FF:000025">
    <property type="entry name" value="BTB and MATH domain containing"/>
    <property type="match status" value="1"/>
</dbReference>
<dbReference type="Gene3D" id="2.60.210.10">
    <property type="entry name" value="Apoptosis, Tumor Necrosis Factor Receptor Associated Protein 2, Chain A"/>
    <property type="match status" value="1"/>
</dbReference>
<evidence type="ECO:0000313" key="5">
    <source>
        <dbReference type="Proteomes" id="UP001152747"/>
    </source>
</evidence>
<dbReference type="GO" id="GO:0030163">
    <property type="term" value="P:protein catabolic process"/>
    <property type="evidence" value="ECO:0007669"/>
    <property type="project" value="UniProtKB-ARBA"/>
</dbReference>
<gene>
    <name evidence="4" type="ORF">CAMP_LOCUS4302</name>
</gene>
<dbReference type="EMBL" id="CANHGI010000002">
    <property type="protein sequence ID" value="CAI5441665.1"/>
    <property type="molecule type" value="Genomic_DNA"/>
</dbReference>
<name>A0A9P1IAT5_9PELO</name>
<evidence type="ECO:0000313" key="4">
    <source>
        <dbReference type="EMBL" id="CAI5441665.1"/>
    </source>
</evidence>
<feature type="domain" description="MATH" evidence="3">
    <location>
        <begin position="24"/>
        <end position="164"/>
    </location>
</feature>
<evidence type="ECO:0000256" key="1">
    <source>
        <dbReference type="SAM" id="MobiDB-lite"/>
    </source>
</evidence>
<feature type="region of interest" description="Disordered" evidence="1">
    <location>
        <begin position="377"/>
        <end position="397"/>
    </location>
</feature>
<dbReference type="Pfam" id="PF00651">
    <property type="entry name" value="BTB"/>
    <property type="match status" value="1"/>
</dbReference>
<dbReference type="InterPro" id="IPR008974">
    <property type="entry name" value="TRAF-like"/>
</dbReference>
<dbReference type="OrthoDB" id="10249567at2759"/>
<dbReference type="SUPFAM" id="SSF54695">
    <property type="entry name" value="POZ domain"/>
    <property type="match status" value="1"/>
</dbReference>
<keyword evidence="5" id="KW-1185">Reference proteome</keyword>
<organism evidence="4 5">
    <name type="scientific">Caenorhabditis angaria</name>
    <dbReference type="NCBI Taxonomy" id="860376"/>
    <lineage>
        <taxon>Eukaryota</taxon>
        <taxon>Metazoa</taxon>
        <taxon>Ecdysozoa</taxon>
        <taxon>Nematoda</taxon>
        <taxon>Chromadorea</taxon>
        <taxon>Rhabditida</taxon>
        <taxon>Rhabditina</taxon>
        <taxon>Rhabditomorpha</taxon>
        <taxon>Rhabditoidea</taxon>
        <taxon>Rhabditidae</taxon>
        <taxon>Peloderinae</taxon>
        <taxon>Caenorhabditis</taxon>
    </lineage>
</organism>
<dbReference type="PROSITE" id="PS50097">
    <property type="entry name" value="BTB"/>
    <property type="match status" value="1"/>
</dbReference>
<dbReference type="SUPFAM" id="SSF49599">
    <property type="entry name" value="TRAF domain-like"/>
    <property type="match status" value="1"/>
</dbReference>
<comment type="caution">
    <text evidence="4">The sequence shown here is derived from an EMBL/GenBank/DDBJ whole genome shotgun (WGS) entry which is preliminary data.</text>
</comment>
<dbReference type="InterPro" id="IPR011333">
    <property type="entry name" value="SKP1/BTB/POZ_sf"/>
</dbReference>
<dbReference type="PANTHER" id="PTHR24413">
    <property type="entry name" value="SPECKLE-TYPE POZ PROTEIN"/>
    <property type="match status" value="1"/>
</dbReference>
<dbReference type="Proteomes" id="UP001152747">
    <property type="component" value="Unassembled WGS sequence"/>
</dbReference>
<reference evidence="4" key="1">
    <citation type="submission" date="2022-11" db="EMBL/GenBank/DDBJ databases">
        <authorList>
            <person name="Kikuchi T."/>
        </authorList>
    </citation>
    <scope>NUCLEOTIDE SEQUENCE</scope>
    <source>
        <strain evidence="4">PS1010</strain>
    </source>
</reference>
<evidence type="ECO:0008006" key="6">
    <source>
        <dbReference type="Google" id="ProtNLM"/>
    </source>
</evidence>
<feature type="domain" description="BTB" evidence="2">
    <location>
        <begin position="205"/>
        <end position="272"/>
    </location>
</feature>
<dbReference type="SMART" id="SM00225">
    <property type="entry name" value="BTB"/>
    <property type="match status" value="1"/>
</dbReference>